<protein>
    <submittedName>
        <fullName evidence="1">Uncharacterized protein</fullName>
    </submittedName>
</protein>
<organism evidence="1 2">
    <name type="scientific">Rhodopirellula baltica (strain DSM 10527 / NCIMB 13988 / SH1)</name>
    <dbReference type="NCBI Taxonomy" id="243090"/>
    <lineage>
        <taxon>Bacteria</taxon>
        <taxon>Pseudomonadati</taxon>
        <taxon>Planctomycetota</taxon>
        <taxon>Planctomycetia</taxon>
        <taxon>Pirellulales</taxon>
        <taxon>Pirellulaceae</taxon>
        <taxon>Rhodopirellula</taxon>
    </lineage>
</organism>
<gene>
    <name evidence="1" type="ordered locus">RB1050</name>
</gene>
<proteinExistence type="predicted"/>
<dbReference type="STRING" id="243090.RB1050"/>
<dbReference type="HOGENOM" id="CLU_2370860_0_0_0"/>
<keyword evidence="2" id="KW-1185">Reference proteome</keyword>
<dbReference type="EMBL" id="BX294134">
    <property type="protein sequence ID" value="CAD71882.1"/>
    <property type="molecule type" value="Genomic_DNA"/>
</dbReference>
<dbReference type="InParanoid" id="Q7UXW9"/>
<evidence type="ECO:0000313" key="1">
    <source>
        <dbReference type="EMBL" id="CAD71882.1"/>
    </source>
</evidence>
<accession>Q7UXW9</accession>
<dbReference type="Proteomes" id="UP000001025">
    <property type="component" value="Chromosome"/>
</dbReference>
<dbReference type="AlphaFoldDB" id="Q7UXW9"/>
<evidence type="ECO:0000313" key="2">
    <source>
        <dbReference type="Proteomes" id="UP000001025"/>
    </source>
</evidence>
<dbReference type="KEGG" id="rba:RB1050"/>
<name>Q7UXW9_RHOBA</name>
<sequence length="95" mass="10840">MCQSPSCLHRYGNQLDLSDDASPDSVTLDQTHLIELVVWHSPRFFRENRGERQTADVLSNEVVPPPSVEPLLHWVLTRCTQWIEVSLVSREASVN</sequence>
<reference evidence="1 2" key="1">
    <citation type="journal article" date="2003" name="Proc. Natl. Acad. Sci. U.S.A.">
        <title>Complete genome sequence of the marine planctomycete Pirellula sp. strain 1.</title>
        <authorList>
            <person name="Gloeckner F.O."/>
            <person name="Kube M."/>
            <person name="Bauer M."/>
            <person name="Teeling H."/>
            <person name="Lombardot T."/>
            <person name="Ludwig W."/>
            <person name="Gade D."/>
            <person name="Beck A."/>
            <person name="Borzym K."/>
            <person name="Heitmann K."/>
            <person name="Rabus R."/>
            <person name="Schlesner H."/>
            <person name="Amann R."/>
            <person name="Reinhardt R."/>
        </authorList>
    </citation>
    <scope>NUCLEOTIDE SEQUENCE [LARGE SCALE GENOMIC DNA]</scope>
    <source>
        <strain evidence="2">DSM 10527 / NCIMB 13988 / SH1</strain>
    </source>
</reference>
<dbReference type="EnsemblBacteria" id="CAD71882">
    <property type="protein sequence ID" value="CAD71882"/>
    <property type="gene ID" value="RB1050"/>
</dbReference>